<feature type="region of interest" description="Disordered" evidence="4">
    <location>
        <begin position="47"/>
        <end position="74"/>
    </location>
</feature>
<reference evidence="5 6" key="1">
    <citation type="submission" date="2020-08" db="EMBL/GenBank/DDBJ databases">
        <title>Complete genome sequence of Entomobacter blattae G55GP.</title>
        <authorList>
            <person name="Poehlein A."/>
            <person name="Guzman J."/>
            <person name="Daniel R."/>
            <person name="Vilcinskas A."/>
        </authorList>
    </citation>
    <scope>NUCLEOTIDE SEQUENCE [LARGE SCALE GENOMIC DNA]</scope>
    <source>
        <strain evidence="5 6">G55GP</strain>
    </source>
</reference>
<dbReference type="RefSeq" id="WP_203412897.1">
    <property type="nucleotide sequence ID" value="NZ_CP060244.1"/>
</dbReference>
<feature type="binding site" evidence="3">
    <location>
        <position position="31"/>
    </location>
    <ligand>
        <name>Zn(2+)</name>
        <dbReference type="ChEBI" id="CHEBI:29105"/>
    </ligand>
</feature>
<feature type="binding site" evidence="3">
    <location>
        <position position="15"/>
    </location>
    <ligand>
        <name>Zn(2+)</name>
        <dbReference type="ChEBI" id="CHEBI:29105"/>
    </ligand>
</feature>
<evidence type="ECO:0000313" key="6">
    <source>
        <dbReference type="Proteomes" id="UP000516349"/>
    </source>
</evidence>
<keyword evidence="1 3" id="KW-0479">Metal-binding</keyword>
<evidence type="ECO:0000256" key="4">
    <source>
        <dbReference type="SAM" id="MobiDB-lite"/>
    </source>
</evidence>
<dbReference type="AlphaFoldDB" id="A0A7H1NS91"/>
<proteinExistence type="inferred from homology"/>
<dbReference type="HAMAP" id="MF_00649">
    <property type="entry name" value="DNA_gyrase_inhibitor_YacG"/>
    <property type="match status" value="1"/>
</dbReference>
<comment type="cofactor">
    <cofactor evidence="3">
        <name>Zn(2+)</name>
        <dbReference type="ChEBI" id="CHEBI:29105"/>
    </cofactor>
    <text evidence="3">Binds 1 zinc ion.</text>
</comment>
<dbReference type="SUPFAM" id="SSF57716">
    <property type="entry name" value="Glucocorticoid receptor-like (DNA-binding domain)"/>
    <property type="match status" value="1"/>
</dbReference>
<dbReference type="KEGG" id="ebla:JGUZn3_14270"/>
<dbReference type="InterPro" id="IPR005584">
    <property type="entry name" value="DNA_gyrase_inhibitor_YacG"/>
</dbReference>
<feature type="binding site" evidence="3">
    <location>
        <position position="12"/>
    </location>
    <ligand>
        <name>Zn(2+)</name>
        <dbReference type="ChEBI" id="CHEBI:29105"/>
    </ligand>
</feature>
<protein>
    <recommendedName>
        <fullName evidence="3">DNA gyrase inhibitor YacG</fullName>
    </recommendedName>
</protein>
<evidence type="ECO:0000313" key="5">
    <source>
        <dbReference type="EMBL" id="QNT78651.1"/>
    </source>
</evidence>
<comment type="function">
    <text evidence="3">Inhibits all the catalytic activities of DNA gyrase by preventing its interaction with DNA. Acts by binding directly to the C-terminal domain of GyrB, which probably disrupts DNA binding by the gyrase.</text>
</comment>
<gene>
    <name evidence="3 5" type="primary">yacG</name>
    <name evidence="5" type="ORF">JGUZn3_14270</name>
</gene>
<dbReference type="GO" id="GO:0006355">
    <property type="term" value="P:regulation of DNA-templated transcription"/>
    <property type="evidence" value="ECO:0007669"/>
    <property type="project" value="InterPro"/>
</dbReference>
<evidence type="ECO:0000256" key="3">
    <source>
        <dbReference type="HAMAP-Rule" id="MF_00649"/>
    </source>
</evidence>
<dbReference type="EMBL" id="CP060244">
    <property type="protein sequence ID" value="QNT78651.1"/>
    <property type="molecule type" value="Genomic_DNA"/>
</dbReference>
<evidence type="ECO:0000256" key="2">
    <source>
        <dbReference type="ARBA" id="ARBA00022833"/>
    </source>
</evidence>
<dbReference type="GO" id="GO:0008657">
    <property type="term" value="F:DNA topoisomerase type II (double strand cut, ATP-hydrolyzing) inhibitor activity"/>
    <property type="evidence" value="ECO:0007669"/>
    <property type="project" value="UniProtKB-UniRule"/>
</dbReference>
<dbReference type="InterPro" id="IPR013088">
    <property type="entry name" value="Znf_NHR/GATA"/>
</dbReference>
<feature type="binding site" evidence="3">
    <location>
        <position position="27"/>
    </location>
    <ligand>
        <name>Zn(2+)</name>
        <dbReference type="ChEBI" id="CHEBI:29105"/>
    </ligand>
</feature>
<dbReference type="PANTHER" id="PTHR36150">
    <property type="entry name" value="DNA GYRASE INHIBITOR YACG"/>
    <property type="match status" value="1"/>
</dbReference>
<keyword evidence="6" id="KW-1185">Reference proteome</keyword>
<accession>A0A7H1NS91</accession>
<dbReference type="PANTHER" id="PTHR36150:SF1">
    <property type="entry name" value="DNA GYRASE INHIBITOR YACG"/>
    <property type="match status" value="1"/>
</dbReference>
<dbReference type="Proteomes" id="UP000516349">
    <property type="component" value="Chromosome"/>
</dbReference>
<dbReference type="Pfam" id="PF03884">
    <property type="entry name" value="YacG"/>
    <property type="match status" value="1"/>
</dbReference>
<comment type="similarity">
    <text evidence="3">Belongs to the DNA gyrase inhibitor YacG family.</text>
</comment>
<evidence type="ECO:0000256" key="1">
    <source>
        <dbReference type="ARBA" id="ARBA00022723"/>
    </source>
</evidence>
<dbReference type="GO" id="GO:0008270">
    <property type="term" value="F:zinc ion binding"/>
    <property type="evidence" value="ECO:0007669"/>
    <property type="project" value="UniProtKB-UniRule"/>
</dbReference>
<dbReference type="Gene3D" id="3.30.50.10">
    <property type="entry name" value="Erythroid Transcription Factor GATA-1, subunit A"/>
    <property type="match status" value="1"/>
</dbReference>
<name>A0A7H1NS91_9PROT</name>
<comment type="subunit">
    <text evidence="3">Interacts with GyrB.</text>
</comment>
<sequence length="74" mass="8312">MSSKSSTSQAVCPICHKPTIDQFRPFCSAHCSHIDLGKWLNGQYALPDKESDPENEKILLENHKTRLDQNDSIG</sequence>
<keyword evidence="2 3" id="KW-0862">Zinc</keyword>
<organism evidence="5 6">
    <name type="scientific">Entomobacter blattae</name>
    <dbReference type="NCBI Taxonomy" id="2762277"/>
    <lineage>
        <taxon>Bacteria</taxon>
        <taxon>Pseudomonadati</taxon>
        <taxon>Pseudomonadota</taxon>
        <taxon>Alphaproteobacteria</taxon>
        <taxon>Acetobacterales</taxon>
        <taxon>Acetobacteraceae</taxon>
        <taxon>Entomobacter</taxon>
    </lineage>
</organism>